<name>A0ABN9H171_9NEOB</name>
<protein>
    <submittedName>
        <fullName evidence="1">Uncharacterized protein</fullName>
    </submittedName>
</protein>
<sequence>MAVHSTTIQSSVLTVKHTDMAPYVKHSQHTVYPLITLHVNPFLPSAISTVSVLLISTDYFIGLTGGVSDTKSVPPSVRMPRRSPTI</sequence>
<comment type="caution">
    <text evidence="1">The sequence shown here is derived from an EMBL/GenBank/DDBJ whole genome shotgun (WGS) entry which is preliminary data.</text>
</comment>
<evidence type="ECO:0000313" key="1">
    <source>
        <dbReference type="EMBL" id="CAI9614407.1"/>
    </source>
</evidence>
<evidence type="ECO:0000313" key="2">
    <source>
        <dbReference type="Proteomes" id="UP001162483"/>
    </source>
</evidence>
<reference evidence="1" key="1">
    <citation type="submission" date="2023-05" db="EMBL/GenBank/DDBJ databases">
        <authorList>
            <person name="Stuckert A."/>
        </authorList>
    </citation>
    <scope>NUCLEOTIDE SEQUENCE</scope>
</reference>
<proteinExistence type="predicted"/>
<keyword evidence="2" id="KW-1185">Reference proteome</keyword>
<feature type="non-terminal residue" evidence="1">
    <location>
        <position position="86"/>
    </location>
</feature>
<gene>
    <name evidence="1" type="ORF">SPARVUS_LOCUS15052414</name>
</gene>
<organism evidence="1 2">
    <name type="scientific">Staurois parvus</name>
    <dbReference type="NCBI Taxonomy" id="386267"/>
    <lineage>
        <taxon>Eukaryota</taxon>
        <taxon>Metazoa</taxon>
        <taxon>Chordata</taxon>
        <taxon>Craniata</taxon>
        <taxon>Vertebrata</taxon>
        <taxon>Euteleostomi</taxon>
        <taxon>Amphibia</taxon>
        <taxon>Batrachia</taxon>
        <taxon>Anura</taxon>
        <taxon>Neobatrachia</taxon>
        <taxon>Ranoidea</taxon>
        <taxon>Ranidae</taxon>
        <taxon>Staurois</taxon>
    </lineage>
</organism>
<dbReference type="Proteomes" id="UP001162483">
    <property type="component" value="Unassembled WGS sequence"/>
</dbReference>
<dbReference type="EMBL" id="CATNWA010019674">
    <property type="protein sequence ID" value="CAI9614407.1"/>
    <property type="molecule type" value="Genomic_DNA"/>
</dbReference>
<accession>A0ABN9H171</accession>